<protein>
    <submittedName>
        <fullName evidence="7">Alpha-endosulfine-like</fullName>
    </submittedName>
</protein>
<comment type="function">
    <text evidence="4">Protein phosphatase inhibitor that specifically inhibits protein phosphatase 2A (PP2A) during mitosis.</text>
</comment>
<evidence type="ECO:0000256" key="1">
    <source>
        <dbReference type="ARBA" id="ARBA00010520"/>
    </source>
</evidence>
<feature type="compositionally biased region" description="Basic and acidic residues" evidence="5">
    <location>
        <begin position="7"/>
        <end position="20"/>
    </location>
</feature>
<keyword evidence="2 4" id="KW-0498">Mitosis</keyword>
<proteinExistence type="inferred from homology"/>
<feature type="region of interest" description="Disordered" evidence="5">
    <location>
        <begin position="57"/>
        <end position="111"/>
    </location>
</feature>
<feature type="region of interest" description="Disordered" evidence="5">
    <location>
        <begin position="1"/>
        <end position="33"/>
    </location>
</feature>
<keyword evidence="3 4" id="KW-0650">Protein phosphatase inhibitor</keyword>
<evidence type="ECO:0000256" key="4">
    <source>
        <dbReference type="RuleBase" id="RU363120"/>
    </source>
</evidence>
<evidence type="ECO:0000256" key="5">
    <source>
        <dbReference type="SAM" id="MobiDB-lite"/>
    </source>
</evidence>
<reference evidence="7" key="1">
    <citation type="submission" date="2025-08" db="UniProtKB">
        <authorList>
            <consortium name="RefSeq"/>
        </authorList>
    </citation>
    <scope>IDENTIFICATION</scope>
    <source>
        <tissue evidence="7">Tentacle</tissue>
    </source>
</reference>
<dbReference type="GO" id="GO:0004864">
    <property type="term" value="F:protein phosphatase inhibitor activity"/>
    <property type="evidence" value="ECO:0007669"/>
    <property type="project" value="UniProtKB-KW"/>
</dbReference>
<evidence type="ECO:0000313" key="6">
    <source>
        <dbReference type="Proteomes" id="UP000515163"/>
    </source>
</evidence>
<evidence type="ECO:0000313" key="7">
    <source>
        <dbReference type="RefSeq" id="XP_031564726.1"/>
    </source>
</evidence>
<dbReference type="Proteomes" id="UP000515163">
    <property type="component" value="Unplaced"/>
</dbReference>
<organism evidence="6 7">
    <name type="scientific">Actinia tenebrosa</name>
    <name type="common">Australian red waratah sea anemone</name>
    <dbReference type="NCBI Taxonomy" id="6105"/>
    <lineage>
        <taxon>Eukaryota</taxon>
        <taxon>Metazoa</taxon>
        <taxon>Cnidaria</taxon>
        <taxon>Anthozoa</taxon>
        <taxon>Hexacorallia</taxon>
        <taxon>Actiniaria</taxon>
        <taxon>Actiniidae</taxon>
        <taxon>Actinia</taxon>
    </lineage>
</organism>
<dbReference type="FunCoup" id="A0A6P8IBL8">
    <property type="interactions" value="2640"/>
</dbReference>
<dbReference type="Pfam" id="PF04667">
    <property type="entry name" value="Endosulfine"/>
    <property type="match status" value="1"/>
</dbReference>
<evidence type="ECO:0000256" key="2">
    <source>
        <dbReference type="ARBA" id="ARBA00022776"/>
    </source>
</evidence>
<comment type="subcellular location">
    <subcellularLocation>
        <location evidence="4">Cytoplasm</location>
    </subcellularLocation>
</comment>
<dbReference type="GO" id="GO:0051301">
    <property type="term" value="P:cell division"/>
    <property type="evidence" value="ECO:0007669"/>
    <property type="project" value="UniProtKB-KW"/>
</dbReference>
<name>A0A6P8IBL8_ACTTE</name>
<dbReference type="AlphaFoldDB" id="A0A6P8IBL8"/>
<dbReference type="GeneID" id="116300093"/>
<keyword evidence="4" id="KW-0963">Cytoplasm</keyword>
<dbReference type="KEGG" id="aten:116300093"/>
<dbReference type="GO" id="GO:0005737">
    <property type="term" value="C:cytoplasm"/>
    <property type="evidence" value="ECO:0007669"/>
    <property type="project" value="UniProtKB-SubCell"/>
</dbReference>
<dbReference type="InParanoid" id="A0A6P8IBL8"/>
<dbReference type="OrthoDB" id="5949865at2759"/>
<dbReference type="RefSeq" id="XP_031564726.1">
    <property type="nucleotide sequence ID" value="XM_031708866.1"/>
</dbReference>
<accession>A0A6P8IBL8</accession>
<dbReference type="PANTHER" id="PTHR10358:SF6">
    <property type="entry name" value="ENDOSULFINE, ISOFORM A"/>
    <property type="match status" value="1"/>
</dbReference>
<dbReference type="InterPro" id="IPR006760">
    <property type="entry name" value="Endosulphine"/>
</dbReference>
<sequence>MSGENEPMDKPQLTEEEKFKAKFPNRKPNTTDLMRKRLQKGGVKYFDSGDYAMAKSTEKKGPIAKPRPNVDVLGVGRGIPTPDKIPHRKTSVPIQEHGVQSSTHPEHPHTS</sequence>
<evidence type="ECO:0000256" key="3">
    <source>
        <dbReference type="ARBA" id="ARBA00023272"/>
    </source>
</evidence>
<comment type="similarity">
    <text evidence="1 4">Belongs to the endosulfine family.</text>
</comment>
<keyword evidence="4" id="KW-0131">Cell cycle</keyword>
<dbReference type="PANTHER" id="PTHR10358">
    <property type="entry name" value="ENDOSULFINE"/>
    <property type="match status" value="1"/>
</dbReference>
<keyword evidence="6" id="KW-1185">Reference proteome</keyword>
<gene>
    <name evidence="7" type="primary">LOC116300093</name>
</gene>
<keyword evidence="4" id="KW-0132">Cell division</keyword>